<proteinExistence type="predicted"/>
<evidence type="ECO:0000313" key="1">
    <source>
        <dbReference type="EMBL" id="KAH0863470.1"/>
    </source>
</evidence>
<protein>
    <submittedName>
        <fullName evidence="1">Uncharacterized protein</fullName>
    </submittedName>
</protein>
<reference evidence="1 2" key="1">
    <citation type="submission" date="2021-05" db="EMBL/GenBank/DDBJ databases">
        <title>Genome Assembly of Synthetic Allotetraploid Brassica napus Reveals Homoeologous Exchanges between Subgenomes.</title>
        <authorList>
            <person name="Davis J.T."/>
        </authorList>
    </citation>
    <scope>NUCLEOTIDE SEQUENCE [LARGE SCALE GENOMIC DNA]</scope>
    <source>
        <strain evidence="2">cv. Da-Ae</strain>
        <tissue evidence="1">Seedling</tissue>
    </source>
</reference>
<accession>A0ABQ7Y5M5</accession>
<name>A0ABQ7Y5M5_BRANA</name>
<keyword evidence="2" id="KW-1185">Reference proteome</keyword>
<evidence type="ECO:0000313" key="2">
    <source>
        <dbReference type="Proteomes" id="UP000824890"/>
    </source>
</evidence>
<gene>
    <name evidence="1" type="ORF">HID58_080681</name>
</gene>
<dbReference type="Proteomes" id="UP000824890">
    <property type="component" value="Unassembled WGS sequence"/>
</dbReference>
<organism evidence="1 2">
    <name type="scientific">Brassica napus</name>
    <name type="common">Rape</name>
    <dbReference type="NCBI Taxonomy" id="3708"/>
    <lineage>
        <taxon>Eukaryota</taxon>
        <taxon>Viridiplantae</taxon>
        <taxon>Streptophyta</taxon>
        <taxon>Embryophyta</taxon>
        <taxon>Tracheophyta</taxon>
        <taxon>Spermatophyta</taxon>
        <taxon>Magnoliopsida</taxon>
        <taxon>eudicotyledons</taxon>
        <taxon>Gunneridae</taxon>
        <taxon>Pentapetalae</taxon>
        <taxon>rosids</taxon>
        <taxon>malvids</taxon>
        <taxon>Brassicales</taxon>
        <taxon>Brassicaceae</taxon>
        <taxon>Brassiceae</taxon>
        <taxon>Brassica</taxon>
    </lineage>
</organism>
<sequence>MGVDTLWVDGKDCVGFPKDEFRWTFMVCITRKVSPTGKLLACCCYCSFTECFRRNFFLLSLFSNRTLLVNGSKLFAIAFLATGQSWTILSELKAGRYVMHGDMRVTTDRSYITANSKERRAEIQRAMMLQCTSDVQVMTIGNGARSAWNCQWFNIAMVDAAMKKKNLNRHGNKSIPCKSCIRSVLNPLASLHRYNGLMEQCLASGNLKAHFIRGVQRVFSQNNTEREAFHIFITVEVFTFMRMRSERNRSSGKQSCTGGRARSCGGCMQRKRHGGAKSCGSGGEKVVVAVVKELRQWRCKEGRGHEGVAAVVVKYVLTVVVQGFASVAVEPGVSRWFFCTRK</sequence>
<dbReference type="EMBL" id="JAGKQM010000018">
    <property type="protein sequence ID" value="KAH0863470.1"/>
    <property type="molecule type" value="Genomic_DNA"/>
</dbReference>
<comment type="caution">
    <text evidence="1">The sequence shown here is derived from an EMBL/GenBank/DDBJ whole genome shotgun (WGS) entry which is preliminary data.</text>
</comment>